<feature type="coiled-coil region" evidence="6">
    <location>
        <begin position="214"/>
        <end position="241"/>
    </location>
</feature>
<dbReference type="GO" id="GO:0001228">
    <property type="term" value="F:DNA-binding transcription activator activity, RNA polymerase II-specific"/>
    <property type="evidence" value="ECO:0007669"/>
    <property type="project" value="TreeGrafter"/>
</dbReference>
<comment type="subcellular location">
    <subcellularLocation>
        <location evidence="1">Nucleus</location>
    </subcellularLocation>
</comment>
<evidence type="ECO:0000256" key="4">
    <source>
        <dbReference type="ARBA" id="ARBA00023163"/>
    </source>
</evidence>
<dbReference type="PANTHER" id="PTHR13044:SF14">
    <property type="entry name" value="CRYPTOCEPHAL, ISOFORM A"/>
    <property type="match status" value="1"/>
</dbReference>
<dbReference type="Pfam" id="PF07716">
    <property type="entry name" value="bZIP_2"/>
    <property type="match status" value="1"/>
</dbReference>
<protein>
    <recommendedName>
        <fullName evidence="8">BZIP domain-containing protein</fullName>
    </recommendedName>
</protein>
<keyword evidence="2" id="KW-0805">Transcription regulation</keyword>
<evidence type="ECO:0000313" key="10">
    <source>
        <dbReference type="Proteomes" id="UP000007115"/>
    </source>
</evidence>
<reference evidence="9 10" key="1">
    <citation type="journal article" date="2011" name="Genome Biol.">
        <title>Comparative genome sequence analysis underscores mycoparasitism as the ancestral life style of Trichoderma.</title>
        <authorList>
            <person name="Kubicek C.P."/>
            <person name="Herrera-Estrella A."/>
            <person name="Seidl-Seiboth V."/>
            <person name="Martinez D.A."/>
            <person name="Druzhinina I.S."/>
            <person name="Thon M."/>
            <person name="Zeilinger S."/>
            <person name="Casas-Flores S."/>
            <person name="Horwitz B.A."/>
            <person name="Mukherjee P.K."/>
            <person name="Mukherjee M."/>
            <person name="Kredics L."/>
            <person name="Alcaraz L.D."/>
            <person name="Aerts A."/>
            <person name="Antal Z."/>
            <person name="Atanasova L."/>
            <person name="Cervantes-Badillo M.G."/>
            <person name="Challacombe J."/>
            <person name="Chertkov O."/>
            <person name="McCluskey K."/>
            <person name="Coulpier F."/>
            <person name="Deshpande N."/>
            <person name="von Doehren H."/>
            <person name="Ebbole D.J."/>
            <person name="Esquivel-Naranjo E.U."/>
            <person name="Fekete E."/>
            <person name="Flipphi M."/>
            <person name="Glaser F."/>
            <person name="Gomez-Rodriguez E.Y."/>
            <person name="Gruber S."/>
            <person name="Han C."/>
            <person name="Henrissat B."/>
            <person name="Hermosa R."/>
            <person name="Hernandez-Onate M."/>
            <person name="Karaffa L."/>
            <person name="Kosti I."/>
            <person name="Le Crom S."/>
            <person name="Lindquist E."/>
            <person name="Lucas S."/>
            <person name="Luebeck M."/>
            <person name="Luebeck P.S."/>
            <person name="Margeot A."/>
            <person name="Metz B."/>
            <person name="Misra M."/>
            <person name="Nevalainen H."/>
            <person name="Omann M."/>
            <person name="Packer N."/>
            <person name="Perrone G."/>
            <person name="Uresti-Rivera E.E."/>
            <person name="Salamov A."/>
            <person name="Schmoll M."/>
            <person name="Seiboth B."/>
            <person name="Shapiro H."/>
            <person name="Sukno S."/>
            <person name="Tamayo-Ramos J.A."/>
            <person name="Tisch D."/>
            <person name="Wiest A."/>
            <person name="Wilkinson H.H."/>
            <person name="Zhang M."/>
            <person name="Coutinho P.M."/>
            <person name="Kenerley C.M."/>
            <person name="Monte E."/>
            <person name="Baker S.E."/>
            <person name="Grigoriev I.V."/>
        </authorList>
    </citation>
    <scope>NUCLEOTIDE SEQUENCE [LARGE SCALE GENOMIC DNA]</scope>
    <source>
        <strain evidence="10">Gv29-8 / FGSC 10586</strain>
    </source>
</reference>
<evidence type="ECO:0000313" key="9">
    <source>
        <dbReference type="EMBL" id="EHK21960.1"/>
    </source>
</evidence>
<feature type="region of interest" description="Disordered" evidence="7">
    <location>
        <begin position="124"/>
        <end position="175"/>
    </location>
</feature>
<dbReference type="SUPFAM" id="SSF57959">
    <property type="entry name" value="Leucine zipper domain"/>
    <property type="match status" value="1"/>
</dbReference>
<evidence type="ECO:0000256" key="1">
    <source>
        <dbReference type="ARBA" id="ARBA00004123"/>
    </source>
</evidence>
<name>G9MUB0_HYPVG</name>
<evidence type="ECO:0000256" key="7">
    <source>
        <dbReference type="SAM" id="MobiDB-lite"/>
    </source>
</evidence>
<dbReference type="InterPro" id="IPR046347">
    <property type="entry name" value="bZIP_sf"/>
</dbReference>
<dbReference type="PROSITE" id="PS00036">
    <property type="entry name" value="BZIP_BASIC"/>
    <property type="match status" value="1"/>
</dbReference>
<dbReference type="STRING" id="413071.G9MUB0"/>
<dbReference type="AlphaFoldDB" id="G9MUB0"/>
<dbReference type="EMBL" id="ABDF02000051">
    <property type="protein sequence ID" value="EHK21960.1"/>
    <property type="molecule type" value="Genomic_DNA"/>
</dbReference>
<dbReference type="Proteomes" id="UP000007115">
    <property type="component" value="Unassembled WGS sequence"/>
</dbReference>
<dbReference type="CDD" id="cd14705">
    <property type="entry name" value="bZIP_Zip1"/>
    <property type="match status" value="1"/>
</dbReference>
<evidence type="ECO:0000256" key="2">
    <source>
        <dbReference type="ARBA" id="ARBA00023015"/>
    </source>
</evidence>
<dbReference type="InterPro" id="IPR004827">
    <property type="entry name" value="bZIP"/>
</dbReference>
<organism evidence="9 10">
    <name type="scientific">Hypocrea virens (strain Gv29-8 / FGSC 10586)</name>
    <name type="common">Gliocladium virens</name>
    <name type="synonym">Trichoderma virens</name>
    <dbReference type="NCBI Taxonomy" id="413071"/>
    <lineage>
        <taxon>Eukaryota</taxon>
        <taxon>Fungi</taxon>
        <taxon>Dikarya</taxon>
        <taxon>Ascomycota</taxon>
        <taxon>Pezizomycotina</taxon>
        <taxon>Sordariomycetes</taxon>
        <taxon>Hypocreomycetidae</taxon>
        <taxon>Hypocreales</taxon>
        <taxon>Hypocreaceae</taxon>
        <taxon>Trichoderma</taxon>
    </lineage>
</organism>
<proteinExistence type="predicted"/>
<evidence type="ECO:0000256" key="6">
    <source>
        <dbReference type="SAM" id="Coils"/>
    </source>
</evidence>
<feature type="compositionally biased region" description="Polar residues" evidence="7">
    <location>
        <begin position="158"/>
        <end position="174"/>
    </location>
</feature>
<keyword evidence="6" id="KW-0175">Coiled coil</keyword>
<evidence type="ECO:0000256" key="5">
    <source>
        <dbReference type="ARBA" id="ARBA00023242"/>
    </source>
</evidence>
<dbReference type="SMART" id="SM00338">
    <property type="entry name" value="BRLZ"/>
    <property type="match status" value="1"/>
</dbReference>
<gene>
    <name evidence="9" type="ORF">TRIVIDRAFT_180261</name>
</gene>
<dbReference type="PANTHER" id="PTHR13044">
    <property type="entry name" value="ACTIVATING TRANSCRIPTION FACTOR ATF 4/5"/>
    <property type="match status" value="1"/>
</dbReference>
<accession>G9MUB0</accession>
<comment type="caution">
    <text evidence="9">The sequence shown here is derived from an EMBL/GenBank/DDBJ whole genome shotgun (WGS) entry which is preliminary data.</text>
</comment>
<dbReference type="OrthoDB" id="1939598at2759"/>
<feature type="domain" description="BZIP" evidence="8">
    <location>
        <begin position="182"/>
        <end position="245"/>
    </location>
</feature>
<dbReference type="GO" id="GO:0005634">
    <property type="term" value="C:nucleus"/>
    <property type="evidence" value="ECO:0007669"/>
    <property type="project" value="UniProtKB-SubCell"/>
</dbReference>
<keyword evidence="10" id="KW-1185">Reference proteome</keyword>
<dbReference type="InParanoid" id="G9MUB0"/>
<dbReference type="HOGENOM" id="CLU_056562_0_0_1"/>
<feature type="compositionally biased region" description="Polar residues" evidence="7">
    <location>
        <begin position="139"/>
        <end position="150"/>
    </location>
</feature>
<dbReference type="eggNOG" id="ENOG502S7ZI">
    <property type="taxonomic scope" value="Eukaryota"/>
</dbReference>
<evidence type="ECO:0000259" key="8">
    <source>
        <dbReference type="PROSITE" id="PS50217"/>
    </source>
</evidence>
<keyword evidence="5" id="KW-0539">Nucleus</keyword>
<evidence type="ECO:0000256" key="3">
    <source>
        <dbReference type="ARBA" id="ARBA00023125"/>
    </source>
</evidence>
<keyword evidence="4" id="KW-0804">Transcription</keyword>
<dbReference type="PROSITE" id="PS50217">
    <property type="entry name" value="BZIP"/>
    <property type="match status" value="1"/>
</dbReference>
<dbReference type="GO" id="GO:0000977">
    <property type="term" value="F:RNA polymerase II transcription regulatory region sequence-specific DNA binding"/>
    <property type="evidence" value="ECO:0007669"/>
    <property type="project" value="TreeGrafter"/>
</dbReference>
<dbReference type="GeneID" id="25789036"/>
<sequence length="282" mass="31509">MAPRWSAWRGPNMSDFLHNLNVTNDNRCPDESEFSFEDALAMFTNSQFFDSGSGQNIDYQALPVHPEIEHAAPSAAASTADELASLLGDFTNLDFITTGAFDLGEFDWLFDLSVPLPHEGLGNLQTIQPNPLSHHKSPVPQQRPQLSSYDQPDPVTGDSPSRKASVSTQHSRSLSFEELPRLAEEVDRRKRNTAASARFRIKKKQRWTALEKAVTEMSEKATQLENRITLLETENNWLKNLVIEKSNGNEEFAAKFKEFNLKHKASKTTTESSVSSGAATKK</sequence>
<dbReference type="RefSeq" id="XP_013956153.1">
    <property type="nucleotide sequence ID" value="XM_014100678.1"/>
</dbReference>
<dbReference type="Gene3D" id="1.20.5.170">
    <property type="match status" value="1"/>
</dbReference>
<dbReference type="VEuPathDB" id="FungiDB:TRIVIDRAFT_180261"/>
<keyword evidence="3" id="KW-0238">DNA-binding</keyword>